<sequence length="376" mass="43437">MRKILLMWLMLYGSFIGFAQSDSIKIKNLYEEAKTNVYKDPKQAIKQIDVLITQSNINAKQLVDIYFLKSTAYSNLRDNEKALEYLNKTYELVNVLENKGQKVAALHRISSIYHSLKLYDKSLVYLNEAEKTIQNLENRQEKLESVAYNYTVRGLIFKDLNNTNSAINYFNKAIRSYNQIENSFVANSNKSVIYYNLGYCYLKTDLNTAEKSFITSYELSKLTATKILIAYSLKGLGEYYFKLNNYETSNKKLNEALIVLGDIDDSVLQRNIYSLIGLNSIAQQEWKQFEKADSLSTLYAKKVLNSENKTISIAVQSLNHEAKVSTKKTLFNAQLVGIFSLFILILMTYVFYSKQKKLNKCILENQEELVDLLRQK</sequence>
<keyword evidence="3" id="KW-0677">Repeat</keyword>
<accession>A0ABX1WM78</accession>
<keyword evidence="2" id="KW-0963">Cytoplasm</keyword>
<dbReference type="PANTHER" id="PTHR46630">
    <property type="entry name" value="TETRATRICOPEPTIDE REPEAT PROTEIN 29"/>
    <property type="match status" value="1"/>
</dbReference>
<evidence type="ECO:0000313" key="8">
    <source>
        <dbReference type="EMBL" id="NOJ75817.1"/>
    </source>
</evidence>
<evidence type="ECO:0000313" key="9">
    <source>
        <dbReference type="Proteomes" id="UP000580344"/>
    </source>
</evidence>
<proteinExistence type="inferred from homology"/>
<dbReference type="SMART" id="SM00028">
    <property type="entry name" value="TPR"/>
    <property type="match status" value="5"/>
</dbReference>
<organism evidence="8 9">
    <name type="scientific">Empedobacter stercoris</name>
    <dbReference type="NCBI Taxonomy" id="1628248"/>
    <lineage>
        <taxon>Bacteria</taxon>
        <taxon>Pseudomonadati</taxon>
        <taxon>Bacteroidota</taxon>
        <taxon>Flavobacteriia</taxon>
        <taxon>Flavobacteriales</taxon>
        <taxon>Weeksellaceae</taxon>
        <taxon>Empedobacter</taxon>
    </lineage>
</organism>
<keyword evidence="7" id="KW-0812">Transmembrane</keyword>
<keyword evidence="4" id="KW-0802">TPR repeat</keyword>
<evidence type="ECO:0000256" key="7">
    <source>
        <dbReference type="SAM" id="Phobius"/>
    </source>
</evidence>
<dbReference type="Gene3D" id="1.25.40.10">
    <property type="entry name" value="Tetratricopeptide repeat domain"/>
    <property type="match status" value="2"/>
</dbReference>
<evidence type="ECO:0008006" key="10">
    <source>
        <dbReference type="Google" id="ProtNLM"/>
    </source>
</evidence>
<protein>
    <recommendedName>
        <fullName evidence="10">Tetratricopeptide repeat protein</fullName>
    </recommendedName>
</protein>
<dbReference type="SUPFAM" id="SSF48452">
    <property type="entry name" value="TPR-like"/>
    <property type="match status" value="2"/>
</dbReference>
<keyword evidence="7" id="KW-0472">Membrane</keyword>
<reference evidence="8 9" key="1">
    <citation type="submission" date="2020-05" db="EMBL/GenBank/DDBJ databases">
        <title>Tigecycline resistant gene in Empedobacter stercoris.</title>
        <authorList>
            <person name="Chen Y."/>
            <person name="Cheng Y."/>
            <person name="Zhou K."/>
        </authorList>
    </citation>
    <scope>NUCLEOTIDE SEQUENCE [LARGE SCALE GENOMIC DNA]</scope>
    <source>
        <strain evidence="8 9">ES202</strain>
    </source>
</reference>
<dbReference type="Proteomes" id="UP000580344">
    <property type="component" value="Unassembled WGS sequence"/>
</dbReference>
<keyword evidence="6" id="KW-0175">Coiled coil</keyword>
<dbReference type="InterPro" id="IPR011990">
    <property type="entry name" value="TPR-like_helical_dom_sf"/>
</dbReference>
<comment type="subcellular location">
    <subcellularLocation>
        <location evidence="1">Cytoplasm</location>
    </subcellularLocation>
</comment>
<dbReference type="InterPro" id="IPR019734">
    <property type="entry name" value="TPR_rpt"/>
</dbReference>
<feature type="transmembrane region" description="Helical" evidence="7">
    <location>
        <begin position="331"/>
        <end position="352"/>
    </location>
</feature>
<evidence type="ECO:0000256" key="3">
    <source>
        <dbReference type="ARBA" id="ARBA00022737"/>
    </source>
</evidence>
<dbReference type="PANTHER" id="PTHR46630:SF1">
    <property type="entry name" value="TETRATRICOPEPTIDE REPEAT PROTEIN 29"/>
    <property type="match status" value="1"/>
</dbReference>
<evidence type="ECO:0000256" key="2">
    <source>
        <dbReference type="ARBA" id="ARBA00022490"/>
    </source>
</evidence>
<dbReference type="InterPro" id="IPR051476">
    <property type="entry name" value="Bac_ResReg_Asp_Phosphatase"/>
</dbReference>
<name>A0ABX1WM78_9FLAO</name>
<comment type="caution">
    <text evidence="8">The sequence shown here is derived from an EMBL/GenBank/DDBJ whole genome shotgun (WGS) entry which is preliminary data.</text>
</comment>
<dbReference type="RefSeq" id="WP_171623128.1">
    <property type="nucleotide sequence ID" value="NZ_JABFOQ010000017.1"/>
</dbReference>
<evidence type="ECO:0000256" key="1">
    <source>
        <dbReference type="ARBA" id="ARBA00004496"/>
    </source>
</evidence>
<comment type="similarity">
    <text evidence="5">Belongs to the Rap family.</text>
</comment>
<keyword evidence="7" id="KW-1133">Transmembrane helix</keyword>
<evidence type="ECO:0000256" key="4">
    <source>
        <dbReference type="ARBA" id="ARBA00022803"/>
    </source>
</evidence>
<evidence type="ECO:0000256" key="5">
    <source>
        <dbReference type="ARBA" id="ARBA00038253"/>
    </source>
</evidence>
<gene>
    <name evidence="8" type="ORF">HMH06_08240</name>
</gene>
<feature type="coiled-coil region" evidence="6">
    <location>
        <begin position="119"/>
        <end position="146"/>
    </location>
</feature>
<evidence type="ECO:0000256" key="6">
    <source>
        <dbReference type="SAM" id="Coils"/>
    </source>
</evidence>
<keyword evidence="9" id="KW-1185">Reference proteome</keyword>
<dbReference type="EMBL" id="JABFOQ010000017">
    <property type="protein sequence ID" value="NOJ75817.1"/>
    <property type="molecule type" value="Genomic_DNA"/>
</dbReference>
<dbReference type="Pfam" id="PF13181">
    <property type="entry name" value="TPR_8"/>
    <property type="match status" value="3"/>
</dbReference>